<gene>
    <name evidence="1" type="ORF">ANN_19952</name>
</gene>
<evidence type="ECO:0000313" key="1">
    <source>
        <dbReference type="EMBL" id="KAJ4431355.1"/>
    </source>
</evidence>
<dbReference type="Proteomes" id="UP001148838">
    <property type="component" value="Unassembled WGS sequence"/>
</dbReference>
<organism evidence="1 2">
    <name type="scientific">Periplaneta americana</name>
    <name type="common">American cockroach</name>
    <name type="synonym">Blatta americana</name>
    <dbReference type="NCBI Taxonomy" id="6978"/>
    <lineage>
        <taxon>Eukaryota</taxon>
        <taxon>Metazoa</taxon>
        <taxon>Ecdysozoa</taxon>
        <taxon>Arthropoda</taxon>
        <taxon>Hexapoda</taxon>
        <taxon>Insecta</taxon>
        <taxon>Pterygota</taxon>
        <taxon>Neoptera</taxon>
        <taxon>Polyneoptera</taxon>
        <taxon>Dictyoptera</taxon>
        <taxon>Blattodea</taxon>
        <taxon>Blattoidea</taxon>
        <taxon>Blattidae</taxon>
        <taxon>Blattinae</taxon>
        <taxon>Periplaneta</taxon>
    </lineage>
</organism>
<accession>A0ABQ8SCA9</accession>
<name>A0ABQ8SCA9_PERAM</name>
<sequence>MQWSTDRDSTVIFMNTDIYYTLTMSVTLQRLSIVFLFQELTDKQGNCIDRHNLSGNEHCNTHLSAKGTITSTIVVKLLADFFGLPEETSHQIHLIKFEQIKKALLKKDLIVEKLHILVHEDALSSDEDIDSDFRDDTPRVTIAKRHENSGSSCSPSPKRAQTKFPDGYLEDTYKVWTKQPRAKYDNVDSPQLCLSATHQIRDEDVLNADQSLFEKELHSGRSLAVKGMKHIIESTGSVSARTHSYMTMPEITMAETLLQHMYVLMSEATRKFPVQMTLILPNTKAYHTKSANTSKQDLQVFLKDILWLDLTEKKHVLLLVD</sequence>
<protein>
    <submittedName>
        <fullName evidence="1">Uncharacterized protein</fullName>
    </submittedName>
</protein>
<comment type="caution">
    <text evidence="1">The sequence shown here is derived from an EMBL/GenBank/DDBJ whole genome shotgun (WGS) entry which is preliminary data.</text>
</comment>
<dbReference type="EMBL" id="JAJSOF020000031">
    <property type="protein sequence ID" value="KAJ4431355.1"/>
    <property type="molecule type" value="Genomic_DNA"/>
</dbReference>
<evidence type="ECO:0000313" key="2">
    <source>
        <dbReference type="Proteomes" id="UP001148838"/>
    </source>
</evidence>
<keyword evidence="2" id="KW-1185">Reference proteome</keyword>
<proteinExistence type="predicted"/>
<reference evidence="1 2" key="1">
    <citation type="journal article" date="2022" name="Allergy">
        <title>Genome assembly and annotation of Periplaneta americana reveal a comprehensive cockroach allergen profile.</title>
        <authorList>
            <person name="Wang L."/>
            <person name="Xiong Q."/>
            <person name="Saelim N."/>
            <person name="Wang L."/>
            <person name="Nong W."/>
            <person name="Wan A.T."/>
            <person name="Shi M."/>
            <person name="Liu X."/>
            <person name="Cao Q."/>
            <person name="Hui J.H.L."/>
            <person name="Sookrung N."/>
            <person name="Leung T.F."/>
            <person name="Tungtrongchitr A."/>
            <person name="Tsui S.K.W."/>
        </authorList>
    </citation>
    <scope>NUCLEOTIDE SEQUENCE [LARGE SCALE GENOMIC DNA]</scope>
    <source>
        <strain evidence="1">PWHHKU_190912</strain>
    </source>
</reference>